<dbReference type="EMBL" id="GECU01034175">
    <property type="protein sequence ID" value="JAS73531.1"/>
    <property type="molecule type" value="Transcribed_RNA"/>
</dbReference>
<evidence type="ECO:0000313" key="1">
    <source>
        <dbReference type="EMBL" id="JAS73531.1"/>
    </source>
</evidence>
<dbReference type="AlphaFoldDB" id="A0A1B6HFZ2"/>
<accession>A0A1B6HFZ2</accession>
<organism evidence="1">
    <name type="scientific">Homalodisca liturata</name>
    <dbReference type="NCBI Taxonomy" id="320908"/>
    <lineage>
        <taxon>Eukaryota</taxon>
        <taxon>Metazoa</taxon>
        <taxon>Ecdysozoa</taxon>
        <taxon>Arthropoda</taxon>
        <taxon>Hexapoda</taxon>
        <taxon>Insecta</taxon>
        <taxon>Pterygota</taxon>
        <taxon>Neoptera</taxon>
        <taxon>Paraneoptera</taxon>
        <taxon>Hemiptera</taxon>
        <taxon>Auchenorrhyncha</taxon>
        <taxon>Membracoidea</taxon>
        <taxon>Cicadellidae</taxon>
        <taxon>Cicadellinae</taxon>
        <taxon>Proconiini</taxon>
        <taxon>Homalodisca</taxon>
    </lineage>
</organism>
<gene>
    <name evidence="1" type="ORF">g.10783</name>
</gene>
<sequence>RRGGVRQISIATVVQAPHEIAGAARRILLHGLRLLQKERAPGRLPEVRLRLPRVCSQTARLRAFHVFSGHRRPYPQYDGQRVPQLQPILTTTTPVSIVESIVYIM</sequence>
<reference evidence="1" key="1">
    <citation type="submission" date="2015-11" db="EMBL/GenBank/DDBJ databases">
        <title>De novo transcriptome assembly of four potential Pierce s Disease insect vectors from Arizona vineyards.</title>
        <authorList>
            <person name="Tassone E.E."/>
        </authorList>
    </citation>
    <scope>NUCLEOTIDE SEQUENCE</scope>
</reference>
<name>A0A1B6HFZ2_9HEMI</name>
<feature type="non-terminal residue" evidence="1">
    <location>
        <position position="1"/>
    </location>
</feature>
<protein>
    <submittedName>
        <fullName evidence="1">Uncharacterized protein</fullName>
    </submittedName>
</protein>
<proteinExistence type="predicted"/>